<dbReference type="Proteomes" id="UP000076794">
    <property type="component" value="Chromosome"/>
</dbReference>
<dbReference type="SUPFAM" id="SSF55729">
    <property type="entry name" value="Acyl-CoA N-acyltransferases (Nat)"/>
    <property type="match status" value="1"/>
</dbReference>
<dbReference type="Gene3D" id="3.40.630.30">
    <property type="match status" value="1"/>
</dbReference>
<dbReference type="CDD" id="cd04301">
    <property type="entry name" value="NAT_SF"/>
    <property type="match status" value="1"/>
</dbReference>
<accession>A0A168E8G1</accession>
<sequence>MKVETDNDVLIRSATPADAADIARVHIISWRGAYAHVLPADYLDSLDVAERTTRWEGILGAGTGTTLVAQADGRTLGFASYGASRDEDAEEGCLELYAIYLDPEAWGRGVARDLMRTVLADVPPQVRMTLWVLAQNDRAHHFYRRHGFQPDGVERIEDIADVPVTEIRFARAPERNVG</sequence>
<dbReference type="EMBL" id="CP014209">
    <property type="protein sequence ID" value="ANC29726.1"/>
    <property type="molecule type" value="Genomic_DNA"/>
</dbReference>
<dbReference type="InterPro" id="IPR000182">
    <property type="entry name" value="GNAT_dom"/>
</dbReference>
<protein>
    <submittedName>
        <fullName evidence="4">Putative acetyltransferase</fullName>
    </submittedName>
</protein>
<dbReference type="STRING" id="1300344.I598_0133"/>
<keyword evidence="5" id="KW-1185">Reference proteome</keyword>
<organism evidence="4 5">
    <name type="scientific">Isoptericola dokdonensis DS-3</name>
    <dbReference type="NCBI Taxonomy" id="1300344"/>
    <lineage>
        <taxon>Bacteria</taxon>
        <taxon>Bacillati</taxon>
        <taxon>Actinomycetota</taxon>
        <taxon>Actinomycetes</taxon>
        <taxon>Micrococcales</taxon>
        <taxon>Promicromonosporaceae</taxon>
        <taxon>Isoptericola</taxon>
    </lineage>
</organism>
<dbReference type="InterPro" id="IPR050832">
    <property type="entry name" value="Bact_Acetyltransf"/>
</dbReference>
<feature type="domain" description="N-acetyltransferase" evidence="3">
    <location>
        <begin position="9"/>
        <end position="171"/>
    </location>
</feature>
<dbReference type="PANTHER" id="PTHR43877">
    <property type="entry name" value="AMINOALKYLPHOSPHONATE N-ACETYLTRANSFERASE-RELATED-RELATED"/>
    <property type="match status" value="1"/>
</dbReference>
<evidence type="ECO:0000259" key="3">
    <source>
        <dbReference type="PROSITE" id="PS51186"/>
    </source>
</evidence>
<dbReference type="InterPro" id="IPR016181">
    <property type="entry name" value="Acyl_CoA_acyltransferase"/>
</dbReference>
<dbReference type="PATRIC" id="fig|1300344.3.peg.129"/>
<keyword evidence="1 4" id="KW-0808">Transferase</keyword>
<name>A0A168E8G1_9MICO</name>
<evidence type="ECO:0000313" key="5">
    <source>
        <dbReference type="Proteomes" id="UP000076794"/>
    </source>
</evidence>
<gene>
    <name evidence="4" type="ORF">I598_0133</name>
</gene>
<evidence type="ECO:0000313" key="4">
    <source>
        <dbReference type="EMBL" id="ANC29726.1"/>
    </source>
</evidence>
<evidence type="ECO:0000256" key="2">
    <source>
        <dbReference type="ARBA" id="ARBA00023315"/>
    </source>
</evidence>
<dbReference type="RefSeq" id="WP_068200333.1">
    <property type="nucleotide sequence ID" value="NZ_CP014209.1"/>
</dbReference>
<dbReference type="PROSITE" id="PS51186">
    <property type="entry name" value="GNAT"/>
    <property type="match status" value="1"/>
</dbReference>
<reference evidence="4 5" key="1">
    <citation type="submission" date="2016-01" db="EMBL/GenBank/DDBJ databases">
        <title>Complete genome sequence of a soil Actinobacterium, Isoptericola dokdonensis DS-3.</title>
        <authorList>
            <person name="Kwon S.-K."/>
            <person name="Kim J.F."/>
        </authorList>
    </citation>
    <scope>NUCLEOTIDE SEQUENCE [LARGE SCALE GENOMIC DNA]</scope>
    <source>
        <strain evidence="4 5">DS-3</strain>
    </source>
</reference>
<dbReference type="GO" id="GO:0016747">
    <property type="term" value="F:acyltransferase activity, transferring groups other than amino-acyl groups"/>
    <property type="evidence" value="ECO:0007669"/>
    <property type="project" value="InterPro"/>
</dbReference>
<dbReference type="AlphaFoldDB" id="A0A168E8G1"/>
<dbReference type="KEGG" id="ido:I598_0133"/>
<dbReference type="Pfam" id="PF00583">
    <property type="entry name" value="Acetyltransf_1"/>
    <property type="match status" value="1"/>
</dbReference>
<keyword evidence="2" id="KW-0012">Acyltransferase</keyword>
<evidence type="ECO:0000256" key="1">
    <source>
        <dbReference type="ARBA" id="ARBA00022679"/>
    </source>
</evidence>
<proteinExistence type="predicted"/>
<dbReference type="OrthoDB" id="5243635at2"/>